<gene>
    <name evidence="1" type="ORF">AX760_16695</name>
</gene>
<name>A0A657LTT6_9HYPH</name>
<dbReference type="OrthoDB" id="8450842at2"/>
<dbReference type="RefSeq" id="WP_071832972.1">
    <property type="nucleotide sequence ID" value="NZ_LSRP01000082.1"/>
</dbReference>
<accession>A0A657LTT6</accession>
<sequence length="107" mass="11907">MISSFQFTPSDRRPVVKVDTTEMVKAFEAKGGSVRRFEPGVTAHYDHIKGYLLDHGYALSIVRNMTIVKRVGAKGRGKVMNWAKVVALVDEIRASEGKEPFKARKAA</sequence>
<organism evidence="1 2">
    <name type="scientific">Pararhizobium antarcticum</name>
    <dbReference type="NCBI Taxonomy" id="1798805"/>
    <lineage>
        <taxon>Bacteria</taxon>
        <taxon>Pseudomonadati</taxon>
        <taxon>Pseudomonadota</taxon>
        <taxon>Alphaproteobacteria</taxon>
        <taxon>Hyphomicrobiales</taxon>
        <taxon>Rhizobiaceae</taxon>
        <taxon>Rhizobium/Agrobacterium group</taxon>
        <taxon>Pararhizobium</taxon>
    </lineage>
</organism>
<proteinExistence type="predicted"/>
<protein>
    <submittedName>
        <fullName evidence="1">Uncharacterized protein</fullName>
    </submittedName>
</protein>
<evidence type="ECO:0000313" key="1">
    <source>
        <dbReference type="EMBL" id="OJF97599.1"/>
    </source>
</evidence>
<comment type="caution">
    <text evidence="1">The sequence shown here is derived from an EMBL/GenBank/DDBJ whole genome shotgun (WGS) entry which is preliminary data.</text>
</comment>
<dbReference type="Proteomes" id="UP000182661">
    <property type="component" value="Unassembled WGS sequence"/>
</dbReference>
<dbReference type="AlphaFoldDB" id="A0A657LTT6"/>
<reference evidence="1 2" key="1">
    <citation type="submission" date="2016-02" db="EMBL/GenBank/DDBJ databases">
        <title>Genome sequencing of a beta-galactosidase producing bacteria Rhizobium sp. 59.</title>
        <authorList>
            <person name="Wang D."/>
            <person name="Kot W."/>
            <person name="Qin Y."/>
            <person name="Hansen L."/>
            <person name="Naqvi K."/>
            <person name="Rensing C."/>
        </authorList>
    </citation>
    <scope>NUCLEOTIDE SEQUENCE [LARGE SCALE GENOMIC DNA]</scope>
    <source>
        <strain evidence="1 2">59</strain>
    </source>
</reference>
<keyword evidence="2" id="KW-1185">Reference proteome</keyword>
<evidence type="ECO:0000313" key="2">
    <source>
        <dbReference type="Proteomes" id="UP000182661"/>
    </source>
</evidence>
<dbReference type="EMBL" id="LSRP01000082">
    <property type="protein sequence ID" value="OJF97599.1"/>
    <property type="molecule type" value="Genomic_DNA"/>
</dbReference>